<dbReference type="Proteomes" id="UP000324209">
    <property type="component" value="Chromosome"/>
</dbReference>
<organism evidence="3 4">
    <name type="scientific">Oceanispirochaeta crateris</name>
    <dbReference type="NCBI Taxonomy" id="2518645"/>
    <lineage>
        <taxon>Bacteria</taxon>
        <taxon>Pseudomonadati</taxon>
        <taxon>Spirochaetota</taxon>
        <taxon>Spirochaetia</taxon>
        <taxon>Spirochaetales</taxon>
        <taxon>Spirochaetaceae</taxon>
        <taxon>Oceanispirochaeta</taxon>
    </lineage>
</organism>
<dbReference type="EMBL" id="CP036150">
    <property type="protein sequence ID" value="QEN07813.1"/>
    <property type="molecule type" value="Genomic_DNA"/>
</dbReference>
<dbReference type="InterPro" id="IPR029024">
    <property type="entry name" value="TerB-like"/>
</dbReference>
<dbReference type="Gene3D" id="1.10.287.110">
    <property type="entry name" value="DnaJ domain"/>
    <property type="match status" value="1"/>
</dbReference>
<protein>
    <submittedName>
        <fullName evidence="3">Molecular chaperone DjlA</fullName>
    </submittedName>
</protein>
<keyword evidence="1" id="KW-0472">Membrane</keyword>
<dbReference type="Pfam" id="PF05099">
    <property type="entry name" value="TerB"/>
    <property type="match status" value="1"/>
</dbReference>
<dbReference type="OrthoDB" id="9779889at2"/>
<dbReference type="CDD" id="cd06257">
    <property type="entry name" value="DnaJ"/>
    <property type="match status" value="1"/>
</dbReference>
<feature type="transmembrane region" description="Helical" evidence="1">
    <location>
        <begin position="6"/>
        <end position="32"/>
    </location>
</feature>
<evidence type="ECO:0000313" key="4">
    <source>
        <dbReference type="Proteomes" id="UP000324209"/>
    </source>
</evidence>
<sequence>MSGSRGFIGGIIGFILGIMSGLPFMGIIGAVIGSSIGRSLSFQAGASRQYNFFQGRPGSQGQQSYGGSLNSGQVFFSSVFSMLGKLSIADGSISESEKQTIYNFMRTDLRLDPISQQSAMEIFNAAIRSGDSFESYARKFYQSFAGNAQFTELVLDILLRVAAADGKIHREEERLIQEAVGIFGYSQTSYDRLKSRYGFGGSSSASTGSGVSGAYGILGCSPSDGDDVIRKAYRKKVSEFHPDKISAKGLPEEFTKFANERFSEIQQAWDSIRKERNL</sequence>
<feature type="domain" description="J" evidence="2">
    <location>
        <begin position="213"/>
        <end position="277"/>
    </location>
</feature>
<dbReference type="InterPro" id="IPR001623">
    <property type="entry name" value="DnaJ_domain"/>
</dbReference>
<dbReference type="KEGG" id="ock:EXM22_07350"/>
<dbReference type="InterPro" id="IPR007791">
    <property type="entry name" value="DjlA_N"/>
</dbReference>
<dbReference type="PRINTS" id="PR00625">
    <property type="entry name" value="JDOMAIN"/>
</dbReference>
<reference evidence="3 4" key="1">
    <citation type="submission" date="2019-02" db="EMBL/GenBank/DDBJ databases">
        <title>Complete Genome Sequence and Methylome Analysis of free living Spirochaetas.</title>
        <authorList>
            <person name="Fomenkov A."/>
            <person name="Dubinina G."/>
            <person name="Leshcheva N."/>
            <person name="Mikheeva N."/>
            <person name="Grabovich M."/>
            <person name="Vincze T."/>
            <person name="Roberts R.J."/>
        </authorList>
    </citation>
    <scope>NUCLEOTIDE SEQUENCE [LARGE SCALE GENOMIC DNA]</scope>
    <source>
        <strain evidence="3 4">K2</strain>
    </source>
</reference>
<dbReference type="SMART" id="SM00271">
    <property type="entry name" value="DnaJ"/>
    <property type="match status" value="1"/>
</dbReference>
<evidence type="ECO:0000259" key="2">
    <source>
        <dbReference type="PROSITE" id="PS50076"/>
    </source>
</evidence>
<dbReference type="RefSeq" id="WP_149485893.1">
    <property type="nucleotide sequence ID" value="NZ_CP036150.1"/>
</dbReference>
<keyword evidence="4" id="KW-1185">Reference proteome</keyword>
<dbReference type="PROSITE" id="PS50076">
    <property type="entry name" value="DNAJ_2"/>
    <property type="match status" value="1"/>
</dbReference>
<dbReference type="CDD" id="cd07316">
    <property type="entry name" value="terB_like_DjlA"/>
    <property type="match status" value="1"/>
</dbReference>
<dbReference type="InterPro" id="IPR036869">
    <property type="entry name" value="J_dom_sf"/>
</dbReference>
<evidence type="ECO:0000313" key="3">
    <source>
        <dbReference type="EMBL" id="QEN07813.1"/>
    </source>
</evidence>
<evidence type="ECO:0000256" key="1">
    <source>
        <dbReference type="SAM" id="Phobius"/>
    </source>
</evidence>
<dbReference type="SUPFAM" id="SSF46565">
    <property type="entry name" value="Chaperone J-domain"/>
    <property type="match status" value="1"/>
</dbReference>
<dbReference type="Pfam" id="PF00226">
    <property type="entry name" value="DnaJ"/>
    <property type="match status" value="1"/>
</dbReference>
<keyword evidence="1" id="KW-1133">Transmembrane helix</keyword>
<dbReference type="AlphaFoldDB" id="A0A5C1QI46"/>
<gene>
    <name evidence="3" type="ORF">EXM22_07350</name>
</gene>
<proteinExistence type="predicted"/>
<accession>A0A5C1QI46</accession>
<keyword evidence="1" id="KW-0812">Transmembrane</keyword>
<name>A0A5C1QI46_9SPIO</name>
<dbReference type="Gene3D" id="1.10.3680.10">
    <property type="entry name" value="TerB-like"/>
    <property type="match status" value="1"/>
</dbReference>